<keyword evidence="4" id="KW-1185">Reference proteome</keyword>
<feature type="compositionally biased region" description="Low complexity" evidence="1">
    <location>
        <begin position="79"/>
        <end position="93"/>
    </location>
</feature>
<feature type="compositionally biased region" description="Basic and acidic residues" evidence="1">
    <location>
        <begin position="133"/>
        <end position="150"/>
    </location>
</feature>
<comment type="caution">
    <text evidence="3">The sequence shown here is derived from an EMBL/GenBank/DDBJ whole genome shotgun (WGS) entry which is preliminary data.</text>
</comment>
<protein>
    <submittedName>
        <fullName evidence="3">Uncharacterized protein</fullName>
    </submittedName>
</protein>
<dbReference type="AlphaFoldDB" id="A0A8K0GHT7"/>
<keyword evidence="2" id="KW-0812">Transmembrane</keyword>
<proteinExistence type="predicted"/>
<reference evidence="3" key="1">
    <citation type="submission" date="2019-08" db="EMBL/GenBank/DDBJ databases">
        <title>The genome of the North American firefly Photinus pyralis.</title>
        <authorList>
            <consortium name="Photinus pyralis genome working group"/>
            <person name="Fallon T.R."/>
            <person name="Sander Lower S.E."/>
            <person name="Weng J.-K."/>
        </authorList>
    </citation>
    <scope>NUCLEOTIDE SEQUENCE</scope>
    <source>
        <strain evidence="3">TRF0915ILg1</strain>
        <tissue evidence="3">Whole body</tissue>
    </source>
</reference>
<evidence type="ECO:0000313" key="3">
    <source>
        <dbReference type="EMBL" id="KAF2899806.1"/>
    </source>
</evidence>
<keyword evidence="2" id="KW-1133">Transmembrane helix</keyword>
<dbReference type="Proteomes" id="UP000801492">
    <property type="component" value="Unassembled WGS sequence"/>
</dbReference>
<sequence>MLVFDFQNITSPAVFGLCLAGAIFVLCVAAVTCYCYRLRRLHNAKRHGPDQPLAFHTHRRPTAVKSPAGGTTTHYLKKSPSPTNPSRTPPSMSGPNTPSPTGNVGGALESSGGNNGNERVESPAVRDVYTSETETHTPSKEEIETNEKNLQHSASYLGQLVFKLR</sequence>
<dbReference type="EMBL" id="VTPC01002626">
    <property type="protein sequence ID" value="KAF2899806.1"/>
    <property type="molecule type" value="Genomic_DNA"/>
</dbReference>
<accession>A0A8K0GHT7</accession>
<gene>
    <name evidence="3" type="ORF">ILUMI_06380</name>
</gene>
<feature type="region of interest" description="Disordered" evidence="1">
    <location>
        <begin position="46"/>
        <end position="150"/>
    </location>
</feature>
<dbReference type="OrthoDB" id="6754758at2759"/>
<organism evidence="3 4">
    <name type="scientific">Ignelater luminosus</name>
    <name type="common">Cucubano</name>
    <name type="synonym">Pyrophorus luminosus</name>
    <dbReference type="NCBI Taxonomy" id="2038154"/>
    <lineage>
        <taxon>Eukaryota</taxon>
        <taxon>Metazoa</taxon>
        <taxon>Ecdysozoa</taxon>
        <taxon>Arthropoda</taxon>
        <taxon>Hexapoda</taxon>
        <taxon>Insecta</taxon>
        <taxon>Pterygota</taxon>
        <taxon>Neoptera</taxon>
        <taxon>Endopterygota</taxon>
        <taxon>Coleoptera</taxon>
        <taxon>Polyphaga</taxon>
        <taxon>Elateriformia</taxon>
        <taxon>Elateroidea</taxon>
        <taxon>Elateridae</taxon>
        <taxon>Agrypninae</taxon>
        <taxon>Pyrophorini</taxon>
        <taxon>Ignelater</taxon>
    </lineage>
</organism>
<keyword evidence="2" id="KW-0472">Membrane</keyword>
<evidence type="ECO:0000313" key="4">
    <source>
        <dbReference type="Proteomes" id="UP000801492"/>
    </source>
</evidence>
<feature type="transmembrane region" description="Helical" evidence="2">
    <location>
        <begin position="12"/>
        <end position="36"/>
    </location>
</feature>
<name>A0A8K0GHT7_IGNLU</name>
<evidence type="ECO:0000256" key="1">
    <source>
        <dbReference type="SAM" id="MobiDB-lite"/>
    </source>
</evidence>
<evidence type="ECO:0000256" key="2">
    <source>
        <dbReference type="SAM" id="Phobius"/>
    </source>
</evidence>